<name>A0A917IZD6_9BACT</name>
<evidence type="ECO:0000259" key="1">
    <source>
        <dbReference type="Pfam" id="PF04326"/>
    </source>
</evidence>
<dbReference type="Gene3D" id="3.30.950.30">
    <property type="entry name" value="Schlafen, AAA domain"/>
    <property type="match status" value="1"/>
</dbReference>
<comment type="caution">
    <text evidence="2">The sequence shown here is derived from an EMBL/GenBank/DDBJ whole genome shotgun (WGS) entry which is preliminary data.</text>
</comment>
<dbReference type="Pfam" id="PF04326">
    <property type="entry name" value="SLFN_AlbA_2"/>
    <property type="match status" value="1"/>
</dbReference>
<gene>
    <name evidence="2" type="ORF">GCM10011379_32960</name>
</gene>
<evidence type="ECO:0000313" key="2">
    <source>
        <dbReference type="EMBL" id="GGH72487.1"/>
    </source>
</evidence>
<dbReference type="InterPro" id="IPR038475">
    <property type="entry name" value="RecG_C_sf"/>
</dbReference>
<feature type="domain" description="Schlafen AlbA-2" evidence="1">
    <location>
        <begin position="26"/>
        <end position="145"/>
    </location>
</feature>
<accession>A0A917IZD6</accession>
<dbReference type="EMBL" id="BMIB01000003">
    <property type="protein sequence ID" value="GGH72487.1"/>
    <property type="molecule type" value="Genomic_DNA"/>
</dbReference>
<dbReference type="Pfam" id="PF13749">
    <property type="entry name" value="HATPase_c_4"/>
    <property type="match status" value="1"/>
</dbReference>
<keyword evidence="3" id="KW-1185">Reference proteome</keyword>
<dbReference type="PANTHER" id="PTHR30595:SF6">
    <property type="entry name" value="SCHLAFEN ALBA-2 DOMAIN-CONTAINING PROTEIN"/>
    <property type="match status" value="1"/>
</dbReference>
<dbReference type="PANTHER" id="PTHR30595">
    <property type="entry name" value="GLPR-RELATED TRANSCRIPTIONAL REPRESSOR"/>
    <property type="match status" value="1"/>
</dbReference>
<dbReference type="InterPro" id="IPR007421">
    <property type="entry name" value="Schlafen_AlbA_2_dom"/>
</dbReference>
<organism evidence="2 3">
    <name type="scientific">Filimonas zeae</name>
    <dbReference type="NCBI Taxonomy" id="1737353"/>
    <lineage>
        <taxon>Bacteria</taxon>
        <taxon>Pseudomonadati</taxon>
        <taxon>Bacteroidota</taxon>
        <taxon>Chitinophagia</taxon>
        <taxon>Chitinophagales</taxon>
        <taxon>Chitinophagaceae</taxon>
        <taxon>Filimonas</taxon>
    </lineage>
</organism>
<evidence type="ECO:0000313" key="3">
    <source>
        <dbReference type="Proteomes" id="UP000627292"/>
    </source>
</evidence>
<reference evidence="2" key="1">
    <citation type="journal article" date="2014" name="Int. J. Syst. Evol. Microbiol.">
        <title>Complete genome sequence of Corynebacterium casei LMG S-19264T (=DSM 44701T), isolated from a smear-ripened cheese.</title>
        <authorList>
            <consortium name="US DOE Joint Genome Institute (JGI-PGF)"/>
            <person name="Walter F."/>
            <person name="Albersmeier A."/>
            <person name="Kalinowski J."/>
            <person name="Ruckert C."/>
        </authorList>
    </citation>
    <scope>NUCLEOTIDE SEQUENCE</scope>
    <source>
        <strain evidence="2">CGMCC 1.15290</strain>
    </source>
</reference>
<dbReference type="InterPro" id="IPR038461">
    <property type="entry name" value="Schlafen_AlbA_2_dom_sf"/>
</dbReference>
<protein>
    <recommendedName>
        <fullName evidence="1">Schlafen AlbA-2 domain-containing protein</fullName>
    </recommendedName>
</protein>
<sequence length="410" mass="45807">MSIKHIDPVYYMITDEQLLALLPQLENERVEKTISVNDTNKFGEAICSFANDLGATGQPGYLIIGVADNGTFGNPKTGELTPITEQLLQQLMDFRTDGRMVPPPAMVVKKFSFPQGDLAVVEVQPSPVPPVRFKGKVCIRIGQRKGVANEAEERILSEKRSVYAKTYDVQPTLGSSLSDLSIDILKLTYLPSAIDPEILAANGRELKQQVASLKFYDLRSDAPTNAGILMFGTNPLFYLPGAYIQYVKFKGNDEVSDFETEVRFEGDLTTQLRVINDFVKTQIARRVQRKLGEDYEEAYPASAIQELLYNAIVHRDYESNAPIKFYEFDDRIEITNPGGLYGNARPENFPNTNDYRNPTLAEAVKTLGFINRFNVGVKRAKAALQKNGSPEPTFIIHEATSFGVIVYKKL</sequence>
<dbReference type="AlphaFoldDB" id="A0A917IZD6"/>
<proteinExistence type="predicted"/>
<reference evidence="2" key="2">
    <citation type="submission" date="2020-09" db="EMBL/GenBank/DDBJ databases">
        <authorList>
            <person name="Sun Q."/>
            <person name="Zhou Y."/>
        </authorList>
    </citation>
    <scope>NUCLEOTIDE SEQUENCE</scope>
    <source>
        <strain evidence="2">CGMCC 1.15290</strain>
    </source>
</reference>
<dbReference type="Gene3D" id="3.30.565.60">
    <property type="match status" value="1"/>
</dbReference>
<dbReference type="Proteomes" id="UP000627292">
    <property type="component" value="Unassembled WGS sequence"/>
</dbReference>